<evidence type="ECO:0000313" key="2">
    <source>
        <dbReference type="Proteomes" id="UP000281332"/>
    </source>
</evidence>
<sequence length="95" mass="10685">MKSNDYFKLSAQRALLGNITKNIRAISALLDGDSITLKFFYDGIISEDDEENASIVETEIIADLDDSSVVHTVVTRLDYPEPIKSNGFLLYLRKE</sequence>
<name>A0A3N4NVU6_9GAMM</name>
<accession>A0A3N4NVU6</accession>
<dbReference type="EMBL" id="RMVG01000062">
    <property type="protein sequence ID" value="RPD91253.1"/>
    <property type="molecule type" value="Genomic_DNA"/>
</dbReference>
<dbReference type="InterPro" id="IPR058702">
    <property type="entry name" value="MafI2-like"/>
</dbReference>
<proteinExistence type="predicted"/>
<keyword evidence="2" id="KW-1185">Reference proteome</keyword>
<reference evidence="1 2" key="1">
    <citation type="submission" date="2018-11" db="EMBL/GenBank/DDBJ databases">
        <title>Whole genome sequencing of Pantoea sp. RIT388.</title>
        <authorList>
            <person name="Gan H.M."/>
            <person name="Hudson A.O."/>
        </authorList>
    </citation>
    <scope>NUCLEOTIDE SEQUENCE [LARGE SCALE GENOMIC DNA]</scope>
    <source>
        <strain evidence="1 2">RIT388</strain>
    </source>
</reference>
<dbReference type="AlphaFoldDB" id="A0A3N4NVU6"/>
<dbReference type="Pfam" id="PF26541">
    <property type="entry name" value="MafI2"/>
    <property type="match status" value="1"/>
</dbReference>
<protein>
    <submittedName>
        <fullName evidence="1">Uncharacterized protein</fullName>
    </submittedName>
</protein>
<comment type="caution">
    <text evidence="1">The sequence shown here is derived from an EMBL/GenBank/DDBJ whole genome shotgun (WGS) entry which is preliminary data.</text>
</comment>
<organism evidence="1 2">
    <name type="scientific">Candidatus Pantoea deserta</name>
    <dbReference type="NCBI Taxonomy" id="1869313"/>
    <lineage>
        <taxon>Bacteria</taxon>
        <taxon>Pseudomonadati</taxon>
        <taxon>Pseudomonadota</taxon>
        <taxon>Gammaproteobacteria</taxon>
        <taxon>Enterobacterales</taxon>
        <taxon>Erwiniaceae</taxon>
        <taxon>Pantoea</taxon>
    </lineage>
</organism>
<dbReference type="OrthoDB" id="6637004at2"/>
<dbReference type="RefSeq" id="WP_123803270.1">
    <property type="nucleotide sequence ID" value="NZ_RMVG01000062.1"/>
</dbReference>
<dbReference type="Proteomes" id="UP000281332">
    <property type="component" value="Unassembled WGS sequence"/>
</dbReference>
<gene>
    <name evidence="1" type="ORF">BBB56_23495</name>
</gene>
<evidence type="ECO:0000313" key="1">
    <source>
        <dbReference type="EMBL" id="RPD91253.1"/>
    </source>
</evidence>